<dbReference type="AlphaFoldDB" id="A0A2P6S3Z0"/>
<dbReference type="Proteomes" id="UP000238479">
    <property type="component" value="Chromosome 2"/>
</dbReference>
<evidence type="ECO:0000313" key="1">
    <source>
        <dbReference type="EMBL" id="PRQ53389.1"/>
    </source>
</evidence>
<evidence type="ECO:0000313" key="2">
    <source>
        <dbReference type="Proteomes" id="UP000238479"/>
    </source>
</evidence>
<dbReference type="EMBL" id="PDCK01000040">
    <property type="protein sequence ID" value="PRQ53389.1"/>
    <property type="molecule type" value="Genomic_DNA"/>
</dbReference>
<gene>
    <name evidence="1" type="ORF">RchiOBHm_Chr2g0165971</name>
</gene>
<proteinExistence type="predicted"/>
<dbReference type="Gramene" id="PRQ53389">
    <property type="protein sequence ID" value="PRQ53389"/>
    <property type="gene ID" value="RchiOBHm_Chr2g0165971"/>
</dbReference>
<name>A0A2P6S3Z0_ROSCH</name>
<accession>A0A2P6S3Z0</accession>
<protein>
    <submittedName>
        <fullName evidence="1">Uncharacterized protein</fullName>
    </submittedName>
</protein>
<comment type="caution">
    <text evidence="1">The sequence shown here is derived from an EMBL/GenBank/DDBJ whole genome shotgun (WGS) entry which is preliminary data.</text>
</comment>
<organism evidence="1 2">
    <name type="scientific">Rosa chinensis</name>
    <name type="common">China rose</name>
    <dbReference type="NCBI Taxonomy" id="74649"/>
    <lineage>
        <taxon>Eukaryota</taxon>
        <taxon>Viridiplantae</taxon>
        <taxon>Streptophyta</taxon>
        <taxon>Embryophyta</taxon>
        <taxon>Tracheophyta</taxon>
        <taxon>Spermatophyta</taxon>
        <taxon>Magnoliopsida</taxon>
        <taxon>eudicotyledons</taxon>
        <taxon>Gunneridae</taxon>
        <taxon>Pentapetalae</taxon>
        <taxon>rosids</taxon>
        <taxon>fabids</taxon>
        <taxon>Rosales</taxon>
        <taxon>Rosaceae</taxon>
        <taxon>Rosoideae</taxon>
        <taxon>Rosoideae incertae sedis</taxon>
        <taxon>Rosa</taxon>
    </lineage>
</organism>
<dbReference type="Gene3D" id="3.40.50.2000">
    <property type="entry name" value="Glycogen Phosphorylase B"/>
    <property type="match status" value="1"/>
</dbReference>
<sequence>MQFRCSHIFWKGNQVTDAEGNRWALEVAEKMQIKKVAFWPMSATLFALEFCIPKLIQEGIIDDDGDTHC</sequence>
<reference evidence="1 2" key="1">
    <citation type="journal article" date="2018" name="Nat. Genet.">
        <title>The Rosa genome provides new insights in the design of modern roses.</title>
        <authorList>
            <person name="Bendahmane M."/>
        </authorList>
    </citation>
    <scope>NUCLEOTIDE SEQUENCE [LARGE SCALE GENOMIC DNA]</scope>
    <source>
        <strain evidence="2">cv. Old Blush</strain>
    </source>
</reference>
<keyword evidence="2" id="KW-1185">Reference proteome</keyword>